<accession>A0A9D4DNW9</accession>
<reference evidence="1" key="2">
    <citation type="submission" date="2020-11" db="EMBL/GenBank/DDBJ databases">
        <authorList>
            <person name="McCartney M.A."/>
            <person name="Auch B."/>
            <person name="Kono T."/>
            <person name="Mallez S."/>
            <person name="Becker A."/>
            <person name="Gohl D.M."/>
            <person name="Silverstein K.A.T."/>
            <person name="Koren S."/>
            <person name="Bechman K.B."/>
            <person name="Herman A."/>
            <person name="Abrahante J.E."/>
            <person name="Garbe J."/>
        </authorList>
    </citation>
    <scope>NUCLEOTIDE SEQUENCE</scope>
    <source>
        <strain evidence="1">Duluth1</strain>
        <tissue evidence="1">Whole animal</tissue>
    </source>
</reference>
<proteinExistence type="predicted"/>
<reference evidence="1" key="1">
    <citation type="journal article" date="2019" name="bioRxiv">
        <title>The Genome of the Zebra Mussel, Dreissena polymorpha: A Resource for Invasive Species Research.</title>
        <authorList>
            <person name="McCartney M.A."/>
            <person name="Auch B."/>
            <person name="Kono T."/>
            <person name="Mallez S."/>
            <person name="Zhang Y."/>
            <person name="Obille A."/>
            <person name="Becker A."/>
            <person name="Abrahante J.E."/>
            <person name="Garbe J."/>
            <person name="Badalamenti J.P."/>
            <person name="Herman A."/>
            <person name="Mangelson H."/>
            <person name="Liachko I."/>
            <person name="Sullivan S."/>
            <person name="Sone E.D."/>
            <person name="Koren S."/>
            <person name="Silverstein K.A.T."/>
            <person name="Beckman K.B."/>
            <person name="Gohl D.M."/>
        </authorList>
    </citation>
    <scope>NUCLEOTIDE SEQUENCE</scope>
    <source>
        <strain evidence="1">Duluth1</strain>
        <tissue evidence="1">Whole animal</tissue>
    </source>
</reference>
<evidence type="ECO:0000313" key="1">
    <source>
        <dbReference type="EMBL" id="KAH3752744.1"/>
    </source>
</evidence>
<gene>
    <name evidence="1" type="ORF">DPMN_187370</name>
</gene>
<comment type="caution">
    <text evidence="1">The sequence shown here is derived from an EMBL/GenBank/DDBJ whole genome shotgun (WGS) entry which is preliminary data.</text>
</comment>
<keyword evidence="2" id="KW-1185">Reference proteome</keyword>
<dbReference type="EMBL" id="JAIWYP010000010">
    <property type="protein sequence ID" value="KAH3752744.1"/>
    <property type="molecule type" value="Genomic_DNA"/>
</dbReference>
<evidence type="ECO:0000313" key="2">
    <source>
        <dbReference type="Proteomes" id="UP000828390"/>
    </source>
</evidence>
<name>A0A9D4DNW9_DREPO</name>
<dbReference type="Proteomes" id="UP000828390">
    <property type="component" value="Unassembled WGS sequence"/>
</dbReference>
<sequence>MQEFTFHYRNFLGGGPPKPPIAGGGHPIPHTPLRRQKIAPPFQNPGYGPGCSNELPEANLLFARTCSDIVAGYSH</sequence>
<organism evidence="1 2">
    <name type="scientific">Dreissena polymorpha</name>
    <name type="common">Zebra mussel</name>
    <name type="synonym">Mytilus polymorpha</name>
    <dbReference type="NCBI Taxonomy" id="45954"/>
    <lineage>
        <taxon>Eukaryota</taxon>
        <taxon>Metazoa</taxon>
        <taxon>Spiralia</taxon>
        <taxon>Lophotrochozoa</taxon>
        <taxon>Mollusca</taxon>
        <taxon>Bivalvia</taxon>
        <taxon>Autobranchia</taxon>
        <taxon>Heteroconchia</taxon>
        <taxon>Euheterodonta</taxon>
        <taxon>Imparidentia</taxon>
        <taxon>Neoheterodontei</taxon>
        <taxon>Myida</taxon>
        <taxon>Dreissenoidea</taxon>
        <taxon>Dreissenidae</taxon>
        <taxon>Dreissena</taxon>
    </lineage>
</organism>
<protein>
    <submittedName>
        <fullName evidence="1">Uncharacterized protein</fullName>
    </submittedName>
</protein>
<dbReference type="AlphaFoldDB" id="A0A9D4DNW9"/>